<dbReference type="InterPro" id="IPR043148">
    <property type="entry name" value="TagF_C"/>
</dbReference>
<dbReference type="RefSeq" id="WP_201564483.1">
    <property type="nucleotide sequence ID" value="NZ_CAJGZK010000026.1"/>
</dbReference>
<reference evidence="2" key="1">
    <citation type="journal article" date="2019" name="Int. J. Syst. Evol. Microbiol.">
        <title>The Global Catalogue of Microorganisms (GCM) 10K type strain sequencing project: providing services to taxonomists for standard genome sequencing and annotation.</title>
        <authorList>
            <consortium name="The Broad Institute Genomics Platform"/>
            <consortium name="The Broad Institute Genome Sequencing Center for Infectious Disease"/>
            <person name="Wu L."/>
            <person name="Ma J."/>
        </authorList>
    </citation>
    <scope>NUCLEOTIDE SEQUENCE [LARGE SCALE GENOMIC DNA]</scope>
    <source>
        <strain evidence="2">CCM 2050</strain>
    </source>
</reference>
<dbReference type="InterPro" id="IPR007833">
    <property type="entry name" value="Capsule_polysaccharide_synth"/>
</dbReference>
<keyword evidence="2" id="KW-1185">Reference proteome</keyword>
<proteinExistence type="predicted"/>
<evidence type="ECO:0000313" key="2">
    <source>
        <dbReference type="Proteomes" id="UP001596264"/>
    </source>
</evidence>
<evidence type="ECO:0000313" key="1">
    <source>
        <dbReference type="EMBL" id="MFC6382314.1"/>
    </source>
</evidence>
<protein>
    <recommendedName>
        <fullName evidence="3">Capsule polysaccharide biosynthesis protein</fullName>
    </recommendedName>
</protein>
<dbReference type="Proteomes" id="UP001596264">
    <property type="component" value="Unassembled WGS sequence"/>
</dbReference>
<dbReference type="Pfam" id="PF05159">
    <property type="entry name" value="Capsule_synth"/>
    <property type="match status" value="1"/>
</dbReference>
<dbReference type="EMBL" id="JBHSTZ010000063">
    <property type="protein sequence ID" value="MFC6382314.1"/>
    <property type="molecule type" value="Genomic_DNA"/>
</dbReference>
<gene>
    <name evidence="1" type="ORF">ACFP58_12765</name>
</gene>
<comment type="caution">
    <text evidence="1">The sequence shown here is derived from an EMBL/GenBank/DDBJ whole genome shotgun (WGS) entry which is preliminary data.</text>
</comment>
<dbReference type="Gene3D" id="3.40.50.12580">
    <property type="match status" value="1"/>
</dbReference>
<dbReference type="SUPFAM" id="SSF53756">
    <property type="entry name" value="UDP-Glycosyltransferase/glycogen phosphorylase"/>
    <property type="match status" value="1"/>
</dbReference>
<organism evidence="1 2">
    <name type="scientific">Psychrobacter glacincola</name>
    <dbReference type="NCBI Taxonomy" id="56810"/>
    <lineage>
        <taxon>Bacteria</taxon>
        <taxon>Pseudomonadati</taxon>
        <taxon>Pseudomonadota</taxon>
        <taxon>Gammaproteobacteria</taxon>
        <taxon>Moraxellales</taxon>
        <taxon>Moraxellaceae</taxon>
        <taxon>Psychrobacter</taxon>
    </lineage>
</organism>
<sequence length="493" mass="57512">MNAIYLCVIAEPWIKVSQELIKSLNIIPSYIVCWSYDLSSFKNSISNDAHIQNMDDAWQGLGFPKDIYRYIFDEEELKAISYYELIALKMMDRIDPDGESFPFITRLQFFRDLMGYWYNVVEDRKIDLVISPSIPHRVFDYALYVICKIRNIRFVMFQSTPFGSNSILIENIDAMPSLLDVTVEKQLPSKVVQEKIDKVCGDYSKAIPSYMLKHKANDKKNHTLLPLPHIKKLLHAHLPHVNKPYTYWVKSGFSPKDTQYSWHDFYAMENKRNENVNRFKKVYNTISISRLPKKFILVALHYQPEETSCPTGGVYSDQILMIQLLNQHLPKDVNIIVKEHKSQFYTQLESASGRNLQFYKRISEISSRVKFVSEDYDPFKLIDQAQAVVTISGTIGWESAVRGTPAIVFGRAWYEEMPRVFKVKTKSDLIAALQQLPQQKNKDMRSEIMRFHAVLEDSFVLAKHYKAFLDNNDVTMEKSVINIVYKLENFLNR</sequence>
<accession>A0ABW1WAX8</accession>
<name>A0ABW1WAX8_9GAMM</name>
<evidence type="ECO:0008006" key="3">
    <source>
        <dbReference type="Google" id="ProtNLM"/>
    </source>
</evidence>